<accession>A0A4P7CQ95</accession>
<feature type="region of interest" description="Disordered" evidence="1">
    <location>
        <begin position="56"/>
        <end position="78"/>
    </location>
</feature>
<dbReference type="GO" id="GO:0009117">
    <property type="term" value="P:nucleotide metabolic process"/>
    <property type="evidence" value="ECO:0007669"/>
    <property type="project" value="InterPro"/>
</dbReference>
<dbReference type="Pfam" id="PF19327">
    <property type="entry name" value="Ap4A_phos_N"/>
    <property type="match status" value="1"/>
</dbReference>
<reference evidence="4 5" key="1">
    <citation type="submission" date="2019-03" db="EMBL/GenBank/DDBJ databases">
        <title>Paraburkholderia sp. 7MH5, isolated from subtropical forest soil.</title>
        <authorList>
            <person name="Gao Z.-H."/>
            <person name="Qiu L.-H."/>
        </authorList>
    </citation>
    <scope>NUCLEOTIDE SEQUENCE [LARGE SCALE GENOMIC DNA]</scope>
    <source>
        <strain evidence="4 5">7MH5</strain>
    </source>
</reference>
<feature type="domain" description="ATP adenylyltransferase C-terminal" evidence="2">
    <location>
        <begin position="240"/>
        <end position="362"/>
    </location>
</feature>
<dbReference type="Pfam" id="PF09830">
    <property type="entry name" value="ATP_transf"/>
    <property type="match status" value="1"/>
</dbReference>
<dbReference type="InterPro" id="IPR045759">
    <property type="entry name" value="Ap4A_phos1/2_N"/>
</dbReference>
<protein>
    <submittedName>
        <fullName evidence="4">Phosphorylase</fullName>
    </submittedName>
</protein>
<keyword evidence="5" id="KW-1185">Reference proteome</keyword>
<feature type="compositionally biased region" description="Basic and acidic residues" evidence="1">
    <location>
        <begin position="56"/>
        <end position="67"/>
    </location>
</feature>
<evidence type="ECO:0000313" key="4">
    <source>
        <dbReference type="EMBL" id="QBQ97990.1"/>
    </source>
</evidence>
<name>A0A4P7CQ95_9BURK</name>
<gene>
    <name evidence="4" type="ORF">E1956_12935</name>
</gene>
<evidence type="ECO:0000256" key="1">
    <source>
        <dbReference type="SAM" id="MobiDB-lite"/>
    </source>
</evidence>
<organism evidence="4 5">
    <name type="scientific">Paraburkholderia pallida</name>
    <dbReference type="NCBI Taxonomy" id="2547399"/>
    <lineage>
        <taxon>Bacteria</taxon>
        <taxon>Pseudomonadati</taxon>
        <taxon>Pseudomonadota</taxon>
        <taxon>Betaproteobacteria</taxon>
        <taxon>Burkholderiales</taxon>
        <taxon>Burkholderiaceae</taxon>
        <taxon>Paraburkholderia</taxon>
    </lineage>
</organism>
<dbReference type="InterPro" id="IPR036265">
    <property type="entry name" value="HIT-like_sf"/>
</dbReference>
<proteinExistence type="predicted"/>
<dbReference type="SUPFAM" id="SSF54197">
    <property type="entry name" value="HIT-like"/>
    <property type="match status" value="1"/>
</dbReference>
<dbReference type="InterPro" id="IPR043171">
    <property type="entry name" value="Ap4A_phos1/2-like"/>
</dbReference>
<dbReference type="RefSeq" id="WP_134749400.1">
    <property type="nucleotide sequence ID" value="NZ_CP038148.1"/>
</dbReference>
<evidence type="ECO:0000259" key="2">
    <source>
        <dbReference type="Pfam" id="PF09830"/>
    </source>
</evidence>
<evidence type="ECO:0000313" key="5">
    <source>
        <dbReference type="Proteomes" id="UP000295727"/>
    </source>
</evidence>
<dbReference type="InterPro" id="IPR019200">
    <property type="entry name" value="ATP_adenylylTrfase_C"/>
</dbReference>
<dbReference type="Gene3D" id="3.30.428.70">
    <property type="match status" value="2"/>
</dbReference>
<dbReference type="EMBL" id="CP038148">
    <property type="protein sequence ID" value="QBQ97990.1"/>
    <property type="molecule type" value="Genomic_DNA"/>
</dbReference>
<evidence type="ECO:0000259" key="3">
    <source>
        <dbReference type="Pfam" id="PF19327"/>
    </source>
</evidence>
<dbReference type="InterPro" id="IPR009163">
    <property type="entry name" value="Ap4A_phos1/2"/>
</dbReference>
<dbReference type="GO" id="GO:0003877">
    <property type="term" value="F:ATP:ADP adenylyltransferase activity"/>
    <property type="evidence" value="ECO:0007669"/>
    <property type="project" value="InterPro"/>
</dbReference>
<dbReference type="GO" id="GO:0005524">
    <property type="term" value="F:ATP binding"/>
    <property type="evidence" value="ECO:0007669"/>
    <property type="project" value="InterPro"/>
</dbReference>
<dbReference type="OrthoDB" id="421767at2"/>
<dbReference type="Proteomes" id="UP000295727">
    <property type="component" value="Chromosome 1"/>
</dbReference>
<dbReference type="AlphaFoldDB" id="A0A4P7CQ95"/>
<dbReference type="KEGG" id="ppai:E1956_12935"/>
<dbReference type="PANTHER" id="PTHR38420:SF1">
    <property type="entry name" value="PUTATIVE (AFU_ORTHOLOGUE AFUA_5G14690)-RELATED"/>
    <property type="match status" value="1"/>
</dbReference>
<sequence length="372" mass="38824">MAATTLTARTLRDAIAQRTRDALQCGALQPIETALTHIDDGGVRFAVREVSSLARKEAARRKDEPARDGPQTPRRNPFLPYDDDLCVGELSSTHVALLNKYNVLDEHLLIVTRRFVPQEALLDHADFAALLVVLHGFDSLGFYNGGPEAGASQAHKHLQAVPLPLDAAGTAVPVETLLDAAQADAAGADAGTADTTAADIAGADAAAADTTAADIAGVDAAAANTTAPAAAAVDIVRVPGLPFAHAFAWLDLAGTSVGERADRHALSDAQPDAQRALDTYRALLHAAGIGSVEVEGVPHQAAPYNLLVTRRWMLVVPREAERVEGISVNALGFAGSLFVRDAAQRDTLARIGPMTALSRVAKPLAPQASAHA</sequence>
<feature type="domain" description="Ap4A phosphorylase 1/2 N-terminal" evidence="3">
    <location>
        <begin position="4"/>
        <end position="179"/>
    </location>
</feature>
<dbReference type="PANTHER" id="PTHR38420">
    <property type="entry name" value="AP-4-A PHOSPHORYLASE II"/>
    <property type="match status" value="1"/>
</dbReference>